<evidence type="ECO:0000313" key="2">
    <source>
        <dbReference type="Proteomes" id="UP000596742"/>
    </source>
</evidence>
<dbReference type="AlphaFoldDB" id="A0A8B6H0D9"/>
<keyword evidence="2" id="KW-1185">Reference proteome</keyword>
<protein>
    <submittedName>
        <fullName evidence="1">Uncharacterized protein</fullName>
    </submittedName>
</protein>
<sequence>MSVIYEQFSAVALNIRVEQLFVSVVSCYPDRSAPKANQAQLLRRNANSKDSSTQLLKPDNFNLEYFEHFGLLNLYCE</sequence>
<reference evidence="1" key="1">
    <citation type="submission" date="2018-11" db="EMBL/GenBank/DDBJ databases">
        <authorList>
            <person name="Alioto T."/>
            <person name="Alioto T."/>
        </authorList>
    </citation>
    <scope>NUCLEOTIDE SEQUENCE</scope>
</reference>
<organism evidence="1 2">
    <name type="scientific">Mytilus galloprovincialis</name>
    <name type="common">Mediterranean mussel</name>
    <dbReference type="NCBI Taxonomy" id="29158"/>
    <lineage>
        <taxon>Eukaryota</taxon>
        <taxon>Metazoa</taxon>
        <taxon>Spiralia</taxon>
        <taxon>Lophotrochozoa</taxon>
        <taxon>Mollusca</taxon>
        <taxon>Bivalvia</taxon>
        <taxon>Autobranchia</taxon>
        <taxon>Pteriomorphia</taxon>
        <taxon>Mytilida</taxon>
        <taxon>Mytiloidea</taxon>
        <taxon>Mytilidae</taxon>
        <taxon>Mytilinae</taxon>
        <taxon>Mytilus</taxon>
    </lineage>
</organism>
<evidence type="ECO:0000313" key="1">
    <source>
        <dbReference type="EMBL" id="VDI71262.1"/>
    </source>
</evidence>
<name>A0A8B6H0D9_MYTGA</name>
<accession>A0A8B6H0D9</accession>
<dbReference type="Proteomes" id="UP000596742">
    <property type="component" value="Unassembled WGS sequence"/>
</dbReference>
<dbReference type="EMBL" id="UYJE01009210">
    <property type="protein sequence ID" value="VDI71262.1"/>
    <property type="molecule type" value="Genomic_DNA"/>
</dbReference>
<gene>
    <name evidence="1" type="ORF">MGAL_10B072257</name>
</gene>
<comment type="caution">
    <text evidence="1">The sequence shown here is derived from an EMBL/GenBank/DDBJ whole genome shotgun (WGS) entry which is preliminary data.</text>
</comment>
<proteinExistence type="predicted"/>